<evidence type="ECO:0000313" key="1">
    <source>
        <dbReference type="EMBL" id="KAI9922881.1"/>
    </source>
</evidence>
<organism evidence="1 2">
    <name type="scientific">Peronosclerospora sorghi</name>
    <dbReference type="NCBI Taxonomy" id="230839"/>
    <lineage>
        <taxon>Eukaryota</taxon>
        <taxon>Sar</taxon>
        <taxon>Stramenopiles</taxon>
        <taxon>Oomycota</taxon>
        <taxon>Peronosporomycetes</taxon>
        <taxon>Peronosporales</taxon>
        <taxon>Peronosporaceae</taxon>
        <taxon>Peronosclerospora</taxon>
    </lineage>
</organism>
<comment type="caution">
    <text evidence="1">The sequence shown here is derived from an EMBL/GenBank/DDBJ whole genome shotgun (WGS) entry which is preliminary data.</text>
</comment>
<evidence type="ECO:0000313" key="2">
    <source>
        <dbReference type="Proteomes" id="UP001163321"/>
    </source>
</evidence>
<keyword evidence="2" id="KW-1185">Reference proteome</keyword>
<dbReference type="EMBL" id="CM047580">
    <property type="protein sequence ID" value="KAI9922881.1"/>
    <property type="molecule type" value="Genomic_DNA"/>
</dbReference>
<protein>
    <submittedName>
        <fullName evidence="1">Uncharacterized protein</fullName>
    </submittedName>
</protein>
<gene>
    <name evidence="1" type="ORF">PsorP6_000833</name>
</gene>
<accession>A0ACC0WYV6</accession>
<reference evidence="1 2" key="1">
    <citation type="journal article" date="2022" name="bioRxiv">
        <title>The genome of the oomycete Peronosclerospora sorghi, a cosmopolitan pathogen of maize and sorghum, is inflated with dispersed pseudogenes.</title>
        <authorList>
            <person name="Fletcher K."/>
            <person name="Martin F."/>
            <person name="Isakeit T."/>
            <person name="Cavanaugh K."/>
            <person name="Magill C."/>
            <person name="Michelmore R."/>
        </authorList>
    </citation>
    <scope>NUCLEOTIDE SEQUENCE [LARGE SCALE GENOMIC DNA]</scope>
    <source>
        <strain evidence="1">P6</strain>
    </source>
</reference>
<dbReference type="Proteomes" id="UP001163321">
    <property type="component" value="Chromosome 1"/>
</dbReference>
<sequence>MQAWIQEFLQSTSLSTGPKNRCNFKQATHLTKLCQAYEDALKTSTTWLIDVFLDWMSAGARWRAWFNNGRSSITICQVAVIGLHEESEYHDIVLETTNHFTYWRGSQASRIDRYTGEMGAGGGPTSKI</sequence>
<proteinExistence type="predicted"/>
<name>A0ACC0WYV6_9STRA</name>